<keyword evidence="6 10" id="KW-0418">Kinase</keyword>
<dbReference type="InterPro" id="IPR003594">
    <property type="entry name" value="HATPase_dom"/>
</dbReference>
<comment type="caution">
    <text evidence="10">The sequence shown here is derived from an EMBL/GenBank/DDBJ whole genome shotgun (WGS) entry which is preliminary data.</text>
</comment>
<dbReference type="Proteomes" id="UP001139410">
    <property type="component" value="Unassembled WGS sequence"/>
</dbReference>
<evidence type="ECO:0000256" key="5">
    <source>
        <dbReference type="ARBA" id="ARBA00022741"/>
    </source>
</evidence>
<dbReference type="GO" id="GO:0005524">
    <property type="term" value="F:ATP binding"/>
    <property type="evidence" value="ECO:0007669"/>
    <property type="project" value="UniProtKB-KW"/>
</dbReference>
<evidence type="ECO:0000256" key="6">
    <source>
        <dbReference type="ARBA" id="ARBA00022777"/>
    </source>
</evidence>
<keyword evidence="5" id="KW-0547">Nucleotide-binding</keyword>
<dbReference type="InterPro" id="IPR005467">
    <property type="entry name" value="His_kinase_dom"/>
</dbReference>
<reference evidence="10" key="1">
    <citation type="submission" date="2022-01" db="EMBL/GenBank/DDBJ databases">
        <authorList>
            <person name="Jo J.-H."/>
            <person name="Im W.-T."/>
        </authorList>
    </citation>
    <scope>NUCLEOTIDE SEQUENCE</scope>
    <source>
        <strain evidence="10">G124</strain>
    </source>
</reference>
<dbReference type="SMART" id="SM00387">
    <property type="entry name" value="HATPase_c"/>
    <property type="match status" value="1"/>
</dbReference>
<dbReference type="AlphaFoldDB" id="A0A9X1QIY6"/>
<dbReference type="RefSeq" id="WP_235067074.1">
    <property type="nucleotide sequence ID" value="NZ_JAKFGM010000001.1"/>
</dbReference>
<keyword evidence="7" id="KW-0067">ATP-binding</keyword>
<evidence type="ECO:0000313" key="11">
    <source>
        <dbReference type="Proteomes" id="UP001139410"/>
    </source>
</evidence>
<dbReference type="CDD" id="cd16917">
    <property type="entry name" value="HATPase_UhpB-NarQ-NarX-like"/>
    <property type="match status" value="1"/>
</dbReference>
<dbReference type="GO" id="GO:0016020">
    <property type="term" value="C:membrane"/>
    <property type="evidence" value="ECO:0007669"/>
    <property type="project" value="InterPro"/>
</dbReference>
<dbReference type="EC" id="2.7.13.3" evidence="2"/>
<name>A0A9X1QIY6_9SPHN</name>
<dbReference type="PANTHER" id="PTHR24421:SF10">
    <property type="entry name" value="NITRATE_NITRITE SENSOR PROTEIN NARQ"/>
    <property type="match status" value="1"/>
</dbReference>
<evidence type="ECO:0000256" key="7">
    <source>
        <dbReference type="ARBA" id="ARBA00022840"/>
    </source>
</evidence>
<evidence type="ECO:0000256" key="8">
    <source>
        <dbReference type="ARBA" id="ARBA00023012"/>
    </source>
</evidence>
<feature type="domain" description="Histidine kinase" evidence="9">
    <location>
        <begin position="130"/>
        <end position="219"/>
    </location>
</feature>
<dbReference type="InterPro" id="IPR036890">
    <property type="entry name" value="HATPase_C_sf"/>
</dbReference>
<dbReference type="GO" id="GO:0046983">
    <property type="term" value="F:protein dimerization activity"/>
    <property type="evidence" value="ECO:0007669"/>
    <property type="project" value="InterPro"/>
</dbReference>
<dbReference type="EMBL" id="JAKFGM010000001">
    <property type="protein sequence ID" value="MCF2514618.1"/>
    <property type="molecule type" value="Genomic_DNA"/>
</dbReference>
<organism evidence="10 11">
    <name type="scientific">Sphingomonas cremea</name>
    <dbReference type="NCBI Taxonomy" id="2904799"/>
    <lineage>
        <taxon>Bacteria</taxon>
        <taxon>Pseudomonadati</taxon>
        <taxon>Pseudomonadota</taxon>
        <taxon>Alphaproteobacteria</taxon>
        <taxon>Sphingomonadales</taxon>
        <taxon>Sphingomonadaceae</taxon>
        <taxon>Sphingomonas</taxon>
    </lineage>
</organism>
<accession>A0A9X1QIY6</accession>
<dbReference type="SUPFAM" id="SSF55874">
    <property type="entry name" value="ATPase domain of HSP90 chaperone/DNA topoisomerase II/histidine kinase"/>
    <property type="match status" value="1"/>
</dbReference>
<dbReference type="Pfam" id="PF07730">
    <property type="entry name" value="HisKA_3"/>
    <property type="match status" value="1"/>
</dbReference>
<dbReference type="PANTHER" id="PTHR24421">
    <property type="entry name" value="NITRATE/NITRITE SENSOR PROTEIN NARX-RELATED"/>
    <property type="match status" value="1"/>
</dbReference>
<dbReference type="Pfam" id="PF02518">
    <property type="entry name" value="HATPase_c"/>
    <property type="match status" value="1"/>
</dbReference>
<evidence type="ECO:0000259" key="9">
    <source>
        <dbReference type="PROSITE" id="PS50109"/>
    </source>
</evidence>
<sequence length="269" mass="28902">MADGSPMSDDSIASYFRGQDAERRRIGQELHDSTGQLLLVLRLNILQLHSAHSEHSPGGLLDEMTDTIHAIESEIRTISFLHYPKELDGGGLAQAIHSLATGFGKRAGIEAQLEIDPEAAGASHAVGQGLYRIAQEALVNVHRHSRASRIAVRLKVESGLIQLTIDDNGLGVASCPTFEIRGGVGLASMRQRAELLGGQLSIHRLRQGTRVLAIIPTEPVPMNRTPGAPHSDNASLCSPQSRFVAGNLRQRVTTPAKAMPCPAELLMTL</sequence>
<keyword evidence="3" id="KW-0597">Phosphoprotein</keyword>
<protein>
    <recommendedName>
        <fullName evidence="2">histidine kinase</fullName>
        <ecNumber evidence="2">2.7.13.3</ecNumber>
    </recommendedName>
</protein>
<dbReference type="Gene3D" id="1.20.5.1930">
    <property type="match status" value="1"/>
</dbReference>
<keyword evidence="11" id="KW-1185">Reference proteome</keyword>
<gene>
    <name evidence="10" type="ORF">LVY65_06000</name>
</gene>
<dbReference type="InterPro" id="IPR011712">
    <property type="entry name" value="Sig_transdc_His_kin_sub3_dim/P"/>
</dbReference>
<dbReference type="InterPro" id="IPR050482">
    <property type="entry name" value="Sensor_HK_TwoCompSys"/>
</dbReference>
<dbReference type="GO" id="GO:0000155">
    <property type="term" value="F:phosphorelay sensor kinase activity"/>
    <property type="evidence" value="ECO:0007669"/>
    <property type="project" value="InterPro"/>
</dbReference>
<evidence type="ECO:0000256" key="2">
    <source>
        <dbReference type="ARBA" id="ARBA00012438"/>
    </source>
</evidence>
<evidence type="ECO:0000256" key="1">
    <source>
        <dbReference type="ARBA" id="ARBA00000085"/>
    </source>
</evidence>
<dbReference type="PROSITE" id="PS50109">
    <property type="entry name" value="HIS_KIN"/>
    <property type="match status" value="1"/>
</dbReference>
<comment type="catalytic activity">
    <reaction evidence="1">
        <text>ATP + protein L-histidine = ADP + protein N-phospho-L-histidine.</text>
        <dbReference type="EC" id="2.7.13.3"/>
    </reaction>
</comment>
<proteinExistence type="predicted"/>
<dbReference type="Gene3D" id="3.30.565.10">
    <property type="entry name" value="Histidine kinase-like ATPase, C-terminal domain"/>
    <property type="match status" value="1"/>
</dbReference>
<evidence type="ECO:0000256" key="4">
    <source>
        <dbReference type="ARBA" id="ARBA00022679"/>
    </source>
</evidence>
<keyword evidence="4" id="KW-0808">Transferase</keyword>
<evidence type="ECO:0000313" key="10">
    <source>
        <dbReference type="EMBL" id="MCF2514618.1"/>
    </source>
</evidence>
<keyword evidence="8" id="KW-0902">Two-component regulatory system</keyword>
<evidence type="ECO:0000256" key="3">
    <source>
        <dbReference type="ARBA" id="ARBA00022553"/>
    </source>
</evidence>